<evidence type="ECO:0000313" key="1">
    <source>
        <dbReference type="EMBL" id="KAH3865092.1"/>
    </source>
</evidence>
<sequence length="385" mass="43552">MSNSEINSASEAMIECCRNTKDGILECLDWFRISSLLVFENVKAQFNEDDKDHIAEITERNQPFIAGRVQSRRGSGIPTGSGSGRWEEGITKKIHFAHSSVPTQSEAVSMPSQQKQNIMRPRANTSPSRHHDTLKTMLFRKHKQQELNMYKTKIQTTNDHHFVTGQSDAVLSNTSSPLKAIQSHEDSSAWNLRGRRSTLPFVHLGQSKSYEHSRKCKVSASFNYELKQSVRGSKLDAAKCVFNKLLLNQKSTDETSIHPKSEPVCLNRISNFSFLKEKSTMRRTKSVQNEEQVSHETSYSASTIMFGDVSVISVDPKKKRDPCKDAGYDPSTIVPPVSCYSYAAAEENKPHFQNLKAILRQIESNRSLEEVAFNKVKALCQKRHR</sequence>
<organism evidence="1 2">
    <name type="scientific">Dreissena polymorpha</name>
    <name type="common">Zebra mussel</name>
    <name type="synonym">Mytilus polymorpha</name>
    <dbReference type="NCBI Taxonomy" id="45954"/>
    <lineage>
        <taxon>Eukaryota</taxon>
        <taxon>Metazoa</taxon>
        <taxon>Spiralia</taxon>
        <taxon>Lophotrochozoa</taxon>
        <taxon>Mollusca</taxon>
        <taxon>Bivalvia</taxon>
        <taxon>Autobranchia</taxon>
        <taxon>Heteroconchia</taxon>
        <taxon>Euheterodonta</taxon>
        <taxon>Imparidentia</taxon>
        <taxon>Neoheterodontei</taxon>
        <taxon>Myida</taxon>
        <taxon>Dreissenoidea</taxon>
        <taxon>Dreissenidae</taxon>
        <taxon>Dreissena</taxon>
    </lineage>
</organism>
<accession>A0A9D4LWN4</accession>
<protein>
    <submittedName>
        <fullName evidence="1">Uncharacterized protein</fullName>
    </submittedName>
</protein>
<name>A0A9D4LWN4_DREPO</name>
<comment type="caution">
    <text evidence="1">The sequence shown here is derived from an EMBL/GenBank/DDBJ whole genome shotgun (WGS) entry which is preliminary data.</text>
</comment>
<proteinExistence type="predicted"/>
<dbReference type="EMBL" id="JAIWYP010000002">
    <property type="protein sequence ID" value="KAH3865092.1"/>
    <property type="molecule type" value="Genomic_DNA"/>
</dbReference>
<gene>
    <name evidence="1" type="ORF">DPMN_028131</name>
</gene>
<reference evidence="1" key="2">
    <citation type="submission" date="2020-11" db="EMBL/GenBank/DDBJ databases">
        <authorList>
            <person name="McCartney M.A."/>
            <person name="Auch B."/>
            <person name="Kono T."/>
            <person name="Mallez S."/>
            <person name="Becker A."/>
            <person name="Gohl D.M."/>
            <person name="Silverstein K.A.T."/>
            <person name="Koren S."/>
            <person name="Bechman K.B."/>
            <person name="Herman A."/>
            <person name="Abrahante J.E."/>
            <person name="Garbe J."/>
        </authorList>
    </citation>
    <scope>NUCLEOTIDE SEQUENCE</scope>
    <source>
        <strain evidence="1">Duluth1</strain>
        <tissue evidence="1">Whole animal</tissue>
    </source>
</reference>
<dbReference type="AlphaFoldDB" id="A0A9D4LWN4"/>
<keyword evidence="2" id="KW-1185">Reference proteome</keyword>
<dbReference type="Proteomes" id="UP000828390">
    <property type="component" value="Unassembled WGS sequence"/>
</dbReference>
<reference evidence="1" key="1">
    <citation type="journal article" date="2019" name="bioRxiv">
        <title>The Genome of the Zebra Mussel, Dreissena polymorpha: A Resource for Invasive Species Research.</title>
        <authorList>
            <person name="McCartney M.A."/>
            <person name="Auch B."/>
            <person name="Kono T."/>
            <person name="Mallez S."/>
            <person name="Zhang Y."/>
            <person name="Obille A."/>
            <person name="Becker A."/>
            <person name="Abrahante J.E."/>
            <person name="Garbe J."/>
            <person name="Badalamenti J.P."/>
            <person name="Herman A."/>
            <person name="Mangelson H."/>
            <person name="Liachko I."/>
            <person name="Sullivan S."/>
            <person name="Sone E.D."/>
            <person name="Koren S."/>
            <person name="Silverstein K.A.T."/>
            <person name="Beckman K.B."/>
            <person name="Gohl D.M."/>
        </authorList>
    </citation>
    <scope>NUCLEOTIDE SEQUENCE</scope>
    <source>
        <strain evidence="1">Duluth1</strain>
        <tissue evidence="1">Whole animal</tissue>
    </source>
</reference>
<evidence type="ECO:0000313" key="2">
    <source>
        <dbReference type="Proteomes" id="UP000828390"/>
    </source>
</evidence>